<comment type="similarity">
    <text evidence="1">Belongs to the peptidase C14A family.</text>
</comment>
<dbReference type="Gene3D" id="3.40.50.1460">
    <property type="match status" value="2"/>
</dbReference>
<protein>
    <submittedName>
        <fullName evidence="2">Uncharacterized protein</fullName>
    </submittedName>
</protein>
<dbReference type="PANTHER" id="PTHR10454">
    <property type="entry name" value="CASPASE"/>
    <property type="match status" value="1"/>
</dbReference>
<dbReference type="InterPro" id="IPR015917">
    <property type="entry name" value="Pept_C14A"/>
</dbReference>
<dbReference type="EMBL" id="OB669364">
    <property type="protein sequence ID" value="CAD7234644.1"/>
    <property type="molecule type" value="Genomic_DNA"/>
</dbReference>
<accession>A0A7R8ZWT3</accession>
<dbReference type="PANTHER" id="PTHR10454:SF210">
    <property type="entry name" value="CASPASE-2"/>
    <property type="match status" value="1"/>
</dbReference>
<dbReference type="PROSITE" id="PS50208">
    <property type="entry name" value="CASPASE_P20"/>
    <property type="match status" value="3"/>
</dbReference>
<evidence type="ECO:0000313" key="2">
    <source>
        <dbReference type="EMBL" id="CAD7234644.1"/>
    </source>
</evidence>
<dbReference type="Pfam" id="PF00656">
    <property type="entry name" value="Peptidase_C14"/>
    <property type="match status" value="2"/>
</dbReference>
<dbReference type="OrthoDB" id="6044770at2759"/>
<dbReference type="GO" id="GO:0043525">
    <property type="term" value="P:positive regulation of neuron apoptotic process"/>
    <property type="evidence" value="ECO:0007669"/>
    <property type="project" value="TreeGrafter"/>
</dbReference>
<dbReference type="InterPro" id="IPR029030">
    <property type="entry name" value="Caspase-like_dom_sf"/>
</dbReference>
<reference evidence="2" key="1">
    <citation type="submission" date="2020-11" db="EMBL/GenBank/DDBJ databases">
        <authorList>
            <person name="Tran Van P."/>
        </authorList>
    </citation>
    <scope>NUCLEOTIDE SEQUENCE</scope>
</reference>
<dbReference type="SUPFAM" id="SSF52129">
    <property type="entry name" value="Caspase-like"/>
    <property type="match status" value="3"/>
</dbReference>
<dbReference type="SMART" id="SM00115">
    <property type="entry name" value="CASc"/>
    <property type="match status" value="1"/>
</dbReference>
<dbReference type="GO" id="GO:0004197">
    <property type="term" value="F:cysteine-type endopeptidase activity"/>
    <property type="evidence" value="ECO:0007669"/>
    <property type="project" value="InterPro"/>
</dbReference>
<dbReference type="GO" id="GO:0006508">
    <property type="term" value="P:proteolysis"/>
    <property type="evidence" value="ECO:0007669"/>
    <property type="project" value="InterPro"/>
</dbReference>
<dbReference type="InterPro" id="IPR002398">
    <property type="entry name" value="Pept_C14"/>
</dbReference>
<sequence length="370" mass="42496">MSATLRTNIFGVFVQCSLAIMGHINRIHCIPDVLLKALAPRMPKSVHGQERYLRHELERIVECYSKYEEHGQTMVMIIMSHGMKFLFDDVIFASDFRYSRSSELFHRGVSLAWIVSRFSDQNCPSLKNKPKVFIVQACRKHDYNPGKLSENWNMILKENLLSGSGKESYLVPAHCAILKSCVEVWYSTEDFLFDHIASYSSKIDSSRVYQSSNELERIVECYSKYEEHGQTMVMIIMSHGMKFLSDDVIFASDFRYSRSSELFHRGVSLAWIVSRFSDQNCPSLKSKPKVFIVQACRLKNKPKVFIVQACRKHDYNPGKLSENWNMILKENLLSGSGKESYLVPAHCAILKSCVEGSDESLGIHHIFNFN</sequence>
<dbReference type="GO" id="GO:0006915">
    <property type="term" value="P:apoptotic process"/>
    <property type="evidence" value="ECO:0007669"/>
    <property type="project" value="TreeGrafter"/>
</dbReference>
<organism evidence="2">
    <name type="scientific">Cyprideis torosa</name>
    <dbReference type="NCBI Taxonomy" id="163714"/>
    <lineage>
        <taxon>Eukaryota</taxon>
        <taxon>Metazoa</taxon>
        <taxon>Ecdysozoa</taxon>
        <taxon>Arthropoda</taxon>
        <taxon>Crustacea</taxon>
        <taxon>Oligostraca</taxon>
        <taxon>Ostracoda</taxon>
        <taxon>Podocopa</taxon>
        <taxon>Podocopida</taxon>
        <taxon>Cytherocopina</taxon>
        <taxon>Cytheroidea</taxon>
        <taxon>Cytherideidae</taxon>
        <taxon>Cyprideis</taxon>
    </lineage>
</organism>
<evidence type="ECO:0000256" key="1">
    <source>
        <dbReference type="ARBA" id="ARBA00010134"/>
    </source>
</evidence>
<dbReference type="InterPro" id="IPR001309">
    <property type="entry name" value="Pept_C14_p20"/>
</dbReference>
<dbReference type="PRINTS" id="PR00376">
    <property type="entry name" value="IL1BCENZYME"/>
</dbReference>
<dbReference type="InterPro" id="IPR011600">
    <property type="entry name" value="Pept_C14_caspase"/>
</dbReference>
<proteinExistence type="inferred from homology"/>
<dbReference type="AlphaFoldDB" id="A0A7R8ZWT3"/>
<name>A0A7R8ZWT3_9CRUS</name>
<dbReference type="GO" id="GO:0005737">
    <property type="term" value="C:cytoplasm"/>
    <property type="evidence" value="ECO:0007669"/>
    <property type="project" value="TreeGrafter"/>
</dbReference>
<gene>
    <name evidence="2" type="ORF">CTOB1V02_LOCUS12460</name>
</gene>